<sequence>MSFFEDIAAGLDREGIESRVHDDTMFVPITSDVEIHFVEIDPLLPAANVYIAAADVDEDDDEFETVLVSVVFSVEDAVQTAVKHMATDQVITVLSDLLEGTDERIGDLDFFQDPVDPNLVRAEVGDNAELQVQVELQDGTPCAAVTFIALPESYDDLLDDAIGELWESDGDAELTDEDRERLFASLHAEAVADVETLDLGVFVDFDRLFDVLSLAADQAEDWESQLLPFDDEDFDEPEVYDIFGADDPDDEDEDEDDDLDDEDDYDEDDLDDEDEDDTVAEDVDYEDEV</sequence>
<reference evidence="3" key="1">
    <citation type="submission" date="2017-01" db="EMBL/GenBank/DDBJ databases">
        <authorList>
            <person name="Varghese N."/>
            <person name="Submissions S."/>
        </authorList>
    </citation>
    <scope>NUCLEOTIDE SEQUENCE [LARGE SCALE GENOMIC DNA]</scope>
    <source>
        <strain evidence="3">DSM 44531</strain>
    </source>
</reference>
<dbReference type="RefSeq" id="WP_076599970.1">
    <property type="nucleotide sequence ID" value="NZ_CP046976.1"/>
</dbReference>
<organism evidence="2 3">
    <name type="scientific">Corynebacterium appendicis CIP 107643</name>
    <dbReference type="NCBI Taxonomy" id="1161099"/>
    <lineage>
        <taxon>Bacteria</taxon>
        <taxon>Bacillati</taxon>
        <taxon>Actinomycetota</taxon>
        <taxon>Actinomycetes</taxon>
        <taxon>Mycobacteriales</taxon>
        <taxon>Corynebacteriaceae</taxon>
        <taxon>Corynebacterium</taxon>
    </lineage>
</organism>
<gene>
    <name evidence="2" type="ORF">SAMN05444817_1176</name>
</gene>
<name>A0A1N7KBW1_9CORY</name>
<evidence type="ECO:0000256" key="1">
    <source>
        <dbReference type="SAM" id="MobiDB-lite"/>
    </source>
</evidence>
<dbReference type="Proteomes" id="UP000186292">
    <property type="component" value="Unassembled WGS sequence"/>
</dbReference>
<dbReference type="AlphaFoldDB" id="A0A1N7KBW1"/>
<dbReference type="STRING" id="1161099.SAMN05444817_1176"/>
<evidence type="ECO:0000313" key="3">
    <source>
        <dbReference type="Proteomes" id="UP000186292"/>
    </source>
</evidence>
<dbReference type="EMBL" id="FTOF01000017">
    <property type="protein sequence ID" value="SIS59087.1"/>
    <property type="molecule type" value="Genomic_DNA"/>
</dbReference>
<feature type="region of interest" description="Disordered" evidence="1">
    <location>
        <begin position="240"/>
        <end position="289"/>
    </location>
</feature>
<keyword evidence="3" id="KW-1185">Reference proteome</keyword>
<dbReference type="OrthoDB" id="4427212at2"/>
<accession>A0A1N7KBW1</accession>
<proteinExistence type="predicted"/>
<protein>
    <submittedName>
        <fullName evidence="2">Uncharacterized protein</fullName>
    </submittedName>
</protein>
<evidence type="ECO:0000313" key="2">
    <source>
        <dbReference type="EMBL" id="SIS59087.1"/>
    </source>
</evidence>